<evidence type="ECO:0000313" key="2">
    <source>
        <dbReference type="EMBL" id="AYC65120.1"/>
    </source>
</evidence>
<gene>
    <name evidence="2" type="primary">orf166</name>
</gene>
<dbReference type="InterPro" id="IPR013597">
    <property type="entry name" value="Mat_intron_G2"/>
</dbReference>
<proteinExistence type="predicted"/>
<dbReference type="EMBL" id="MH591106">
    <property type="protein sequence ID" value="AYC65120.1"/>
    <property type="molecule type" value="Genomic_DNA"/>
</dbReference>
<evidence type="ECO:0000259" key="1">
    <source>
        <dbReference type="Pfam" id="PF08388"/>
    </source>
</evidence>
<keyword evidence="2" id="KW-0934">Plastid</keyword>
<reference evidence="2" key="1">
    <citation type="submission" date="2018-07" db="EMBL/GenBank/DDBJ databases">
        <authorList>
            <person name="Quirk P.G."/>
            <person name="Krulwich T.A."/>
        </authorList>
    </citation>
    <scope>NUCLEOTIDE SEQUENCE</scope>
</reference>
<dbReference type="GeneID" id="38279039"/>
<dbReference type="InterPro" id="IPR043502">
    <property type="entry name" value="DNA/RNA_pol_sf"/>
</dbReference>
<name>A0A386B0A1_9CHLO</name>
<dbReference type="Pfam" id="PF08388">
    <property type="entry name" value="GIIM"/>
    <property type="match status" value="1"/>
</dbReference>
<accession>A0A386B0A1</accession>
<organism evidence="2">
    <name type="scientific">Caulerpa verticillata</name>
    <dbReference type="NCBI Taxonomy" id="177082"/>
    <lineage>
        <taxon>Eukaryota</taxon>
        <taxon>Viridiplantae</taxon>
        <taxon>Chlorophyta</taxon>
        <taxon>core chlorophytes</taxon>
        <taxon>Ulvophyceae</taxon>
        <taxon>TCBD clade</taxon>
        <taxon>Bryopsidales</taxon>
        <taxon>Halimedineae</taxon>
        <taxon>Caulerpaceae</taxon>
        <taxon>Caulerpa</taxon>
    </lineage>
</organism>
<keyword evidence="2" id="KW-0150">Chloroplast</keyword>
<geneLocation type="chloroplast" evidence="2"/>
<reference evidence="2" key="2">
    <citation type="journal article" date="2019" name="Mol. Phylogenet. Evol.">
        <title>Reassessment of the classification of bryopsidales (chlorophyta) based on chloroplast phylogenomic analyses.</title>
        <authorList>
            <person name="Cremen M.C."/>
            <person name="Leliaert F."/>
            <person name="West J."/>
            <person name="Lam D.W."/>
            <person name="Shimada S."/>
            <person name="Lopez-Bautista J.M."/>
            <person name="Verbruggen H."/>
        </authorList>
    </citation>
    <scope>NUCLEOTIDE SEQUENCE</scope>
</reference>
<sequence>MVILCKTHQTVNIILNSLRKFLIIRGLEINEDKSKVIDFDFESFEFLGYEFFRHYKYNLKVQFVVSKEPISKIRRLKSNLRSIFKTKPHTRKSLFNCILQANPVIRGWANYYANAHNCHFVFNKLEFWLWHLVYYKLMRVYKLQYPINPMIRQILKDLPLLNGRTI</sequence>
<dbReference type="AlphaFoldDB" id="A0A386B0A1"/>
<dbReference type="SUPFAM" id="SSF56672">
    <property type="entry name" value="DNA/RNA polymerases"/>
    <property type="match status" value="1"/>
</dbReference>
<feature type="domain" description="Group II intron maturase-specific" evidence="1">
    <location>
        <begin position="73"/>
        <end position="143"/>
    </location>
</feature>
<dbReference type="RefSeq" id="YP_009519200.1">
    <property type="nucleotide sequence ID" value="NC_039523.1"/>
</dbReference>
<protein>
    <recommendedName>
        <fullName evidence="1">Group II intron maturase-specific domain-containing protein</fullName>
    </recommendedName>
</protein>